<evidence type="ECO:0000313" key="1">
    <source>
        <dbReference type="EMBL" id="GBP89181.1"/>
    </source>
</evidence>
<dbReference type="AlphaFoldDB" id="A0A4C1ZJY6"/>
<sequence>MNALTRQDVLSEQEFHPLSCSAHKRYTATVVVWRPTPVIRGRYRALYGNRNRSPIHPPPPPGAIDKLGQWFRKWRIEVTPTNQQPYNSGMVRLESTHCQQNTPNLKMLDANISVATELQILESRSIKSTLPRSYRRVRNLHFLQSKARGHAR</sequence>
<accession>A0A4C1ZJY6</accession>
<comment type="caution">
    <text evidence="1">The sequence shown here is derived from an EMBL/GenBank/DDBJ whole genome shotgun (WGS) entry which is preliminary data.</text>
</comment>
<evidence type="ECO:0000313" key="2">
    <source>
        <dbReference type="Proteomes" id="UP000299102"/>
    </source>
</evidence>
<dbReference type="OrthoDB" id="8050953at2759"/>
<keyword evidence="2" id="KW-1185">Reference proteome</keyword>
<organism evidence="1 2">
    <name type="scientific">Eumeta variegata</name>
    <name type="common">Bagworm moth</name>
    <name type="synonym">Eumeta japonica</name>
    <dbReference type="NCBI Taxonomy" id="151549"/>
    <lineage>
        <taxon>Eukaryota</taxon>
        <taxon>Metazoa</taxon>
        <taxon>Ecdysozoa</taxon>
        <taxon>Arthropoda</taxon>
        <taxon>Hexapoda</taxon>
        <taxon>Insecta</taxon>
        <taxon>Pterygota</taxon>
        <taxon>Neoptera</taxon>
        <taxon>Endopterygota</taxon>
        <taxon>Lepidoptera</taxon>
        <taxon>Glossata</taxon>
        <taxon>Ditrysia</taxon>
        <taxon>Tineoidea</taxon>
        <taxon>Psychidae</taxon>
        <taxon>Oiketicinae</taxon>
        <taxon>Eumeta</taxon>
    </lineage>
</organism>
<reference evidence="1 2" key="1">
    <citation type="journal article" date="2019" name="Commun. Biol.">
        <title>The bagworm genome reveals a unique fibroin gene that provides high tensile strength.</title>
        <authorList>
            <person name="Kono N."/>
            <person name="Nakamura H."/>
            <person name="Ohtoshi R."/>
            <person name="Tomita M."/>
            <person name="Numata K."/>
            <person name="Arakawa K."/>
        </authorList>
    </citation>
    <scope>NUCLEOTIDE SEQUENCE [LARGE SCALE GENOMIC DNA]</scope>
</reference>
<name>A0A4C1ZJY6_EUMVA</name>
<gene>
    <name evidence="1" type="ORF">EVAR_90319_1</name>
</gene>
<dbReference type="Proteomes" id="UP000299102">
    <property type="component" value="Unassembled WGS sequence"/>
</dbReference>
<proteinExistence type="predicted"/>
<dbReference type="EMBL" id="BGZK01001980">
    <property type="protein sequence ID" value="GBP89181.1"/>
    <property type="molecule type" value="Genomic_DNA"/>
</dbReference>
<protein>
    <submittedName>
        <fullName evidence="1">Uncharacterized protein</fullName>
    </submittedName>
</protein>